<sequence length="503" mass="55080">MLRGTASPRPPARETSIDPDTYAGAVEHERMAEYSEPTMTFEPYEPTTPLKSPTHLTPYGDNNSNPLLSNLQHHRQYSAPDLSLSPADTQSRSRSPPKRGHVRHQSQGMPFTGDGRAGKRSDNSPGRFGGWLGGTPTSTDVSPDTTPKSKRSVTTVETTPKNTTPSRFGFFASSMSALTTRLTSQVPASPREVDDELCNMDIEAALYPAQSSSSSPSPTERDTFSPAAYKNLQANAAGLLHKMQDAYRQRTAALREAQAEREAQREEMEETELRTRNFKSQLESMAAKAAAQEQAMLRLIAELHAEKNARQEERQQQQRRQRFISREKVQGLAAEGPLITEDLCVDEEEERKRWRKSDGTVRSDLSIDTTDDGESAAESEGVSIFSRSRSPTATAMTSATDGGGGENNLGELQHNVKTPPPTLNLPPKLRSTPQQPPLTTFQKLVKGISGEDGCGNCRGQDASVAWDTVSLLRDENRSLKHRVAQLEVVVEGALDVVNGIGLP</sequence>
<dbReference type="Proteomes" id="UP001497700">
    <property type="component" value="Unassembled WGS sequence"/>
</dbReference>
<gene>
    <name evidence="1" type="ORF">F4820DRAFT_402412</name>
</gene>
<protein>
    <submittedName>
        <fullName evidence="1">Uncharacterized protein</fullName>
    </submittedName>
</protein>
<accession>A0ACB9ZHX6</accession>
<evidence type="ECO:0000313" key="2">
    <source>
        <dbReference type="Proteomes" id="UP001497700"/>
    </source>
</evidence>
<name>A0ACB9ZHX6_9PEZI</name>
<organism evidence="1 2">
    <name type="scientific">Hypoxylon rubiginosum</name>
    <dbReference type="NCBI Taxonomy" id="110542"/>
    <lineage>
        <taxon>Eukaryota</taxon>
        <taxon>Fungi</taxon>
        <taxon>Dikarya</taxon>
        <taxon>Ascomycota</taxon>
        <taxon>Pezizomycotina</taxon>
        <taxon>Sordariomycetes</taxon>
        <taxon>Xylariomycetidae</taxon>
        <taxon>Xylariales</taxon>
        <taxon>Hypoxylaceae</taxon>
        <taxon>Hypoxylon</taxon>
    </lineage>
</organism>
<reference evidence="1 2" key="1">
    <citation type="journal article" date="2022" name="New Phytol.">
        <title>Ecological generalism drives hyperdiversity of secondary metabolite gene clusters in xylarialean endophytes.</title>
        <authorList>
            <person name="Franco M.E.E."/>
            <person name="Wisecaver J.H."/>
            <person name="Arnold A.E."/>
            <person name="Ju Y.M."/>
            <person name="Slot J.C."/>
            <person name="Ahrendt S."/>
            <person name="Moore L.P."/>
            <person name="Eastman K.E."/>
            <person name="Scott K."/>
            <person name="Konkel Z."/>
            <person name="Mondo S.J."/>
            <person name="Kuo A."/>
            <person name="Hayes R.D."/>
            <person name="Haridas S."/>
            <person name="Andreopoulos B."/>
            <person name="Riley R."/>
            <person name="LaButti K."/>
            <person name="Pangilinan J."/>
            <person name="Lipzen A."/>
            <person name="Amirebrahimi M."/>
            <person name="Yan J."/>
            <person name="Adam C."/>
            <person name="Keymanesh K."/>
            <person name="Ng V."/>
            <person name="Louie K."/>
            <person name="Northen T."/>
            <person name="Drula E."/>
            <person name="Henrissat B."/>
            <person name="Hsieh H.M."/>
            <person name="Youens-Clark K."/>
            <person name="Lutzoni F."/>
            <person name="Miadlikowska J."/>
            <person name="Eastwood D.C."/>
            <person name="Hamelin R.C."/>
            <person name="Grigoriev I.V."/>
            <person name="U'Ren J.M."/>
        </authorList>
    </citation>
    <scope>NUCLEOTIDE SEQUENCE [LARGE SCALE GENOMIC DNA]</scope>
    <source>
        <strain evidence="1 2">CBS 119005</strain>
    </source>
</reference>
<proteinExistence type="predicted"/>
<dbReference type="EMBL" id="MU393422">
    <property type="protein sequence ID" value="KAI4870926.1"/>
    <property type="molecule type" value="Genomic_DNA"/>
</dbReference>
<evidence type="ECO:0000313" key="1">
    <source>
        <dbReference type="EMBL" id="KAI4870926.1"/>
    </source>
</evidence>
<comment type="caution">
    <text evidence="1">The sequence shown here is derived from an EMBL/GenBank/DDBJ whole genome shotgun (WGS) entry which is preliminary data.</text>
</comment>
<keyword evidence="2" id="KW-1185">Reference proteome</keyword>